<sequence length="94" mass="9733">MPAPASRLTPAQAATRDMRRAALGRVIRDARTDAGMSQAELATASTTSRATIGRLEAGTGAVSSDVLWELALALGLTPAELFERAQAAEAAPQQ</sequence>
<evidence type="ECO:0000313" key="4">
    <source>
        <dbReference type="Proteomes" id="UP000070409"/>
    </source>
</evidence>
<dbReference type="Gene3D" id="1.10.260.40">
    <property type="entry name" value="lambda repressor-like DNA-binding domains"/>
    <property type="match status" value="1"/>
</dbReference>
<name>A0A137YX44_9ACTN</name>
<dbReference type="Proteomes" id="UP000070409">
    <property type="component" value="Unassembled WGS sequence"/>
</dbReference>
<dbReference type="Pfam" id="PF01381">
    <property type="entry name" value="HTH_3"/>
    <property type="match status" value="1"/>
</dbReference>
<keyword evidence="1" id="KW-0238">DNA-binding</keyword>
<accession>A0A137YX44</accession>
<comment type="caution">
    <text evidence="3">The sequence shown here is derived from an EMBL/GenBank/DDBJ whole genome shotgun (WGS) entry which is preliminary data.</text>
</comment>
<dbReference type="PANTHER" id="PTHR46797:SF1">
    <property type="entry name" value="METHYLPHOSPHONATE SYNTHASE"/>
    <property type="match status" value="1"/>
</dbReference>
<dbReference type="InterPro" id="IPR010982">
    <property type="entry name" value="Lambda_DNA-bd_dom_sf"/>
</dbReference>
<organism evidence="3 4">
    <name type="scientific">Tsukamurella pseudospumae</name>
    <dbReference type="NCBI Taxonomy" id="239498"/>
    <lineage>
        <taxon>Bacteria</taxon>
        <taxon>Bacillati</taxon>
        <taxon>Actinomycetota</taxon>
        <taxon>Actinomycetes</taxon>
        <taxon>Mycobacteriales</taxon>
        <taxon>Tsukamurellaceae</taxon>
        <taxon>Tsukamurella</taxon>
    </lineage>
</organism>
<dbReference type="CDD" id="cd00093">
    <property type="entry name" value="HTH_XRE"/>
    <property type="match status" value="1"/>
</dbReference>
<evidence type="ECO:0000259" key="2">
    <source>
        <dbReference type="PROSITE" id="PS50943"/>
    </source>
</evidence>
<protein>
    <recommendedName>
        <fullName evidence="2">HTH cro/C1-type domain-containing protein</fullName>
    </recommendedName>
</protein>
<dbReference type="SUPFAM" id="SSF47413">
    <property type="entry name" value="lambda repressor-like DNA-binding domains"/>
    <property type="match status" value="1"/>
</dbReference>
<proteinExistence type="predicted"/>
<dbReference type="RefSeq" id="WP_068746725.1">
    <property type="nucleotide sequence ID" value="NZ_LSRE01000048.1"/>
</dbReference>
<dbReference type="PROSITE" id="PS50943">
    <property type="entry name" value="HTH_CROC1"/>
    <property type="match status" value="1"/>
</dbReference>
<evidence type="ECO:0000256" key="1">
    <source>
        <dbReference type="ARBA" id="ARBA00023125"/>
    </source>
</evidence>
<gene>
    <name evidence="3" type="ORF">AXK61_07515</name>
</gene>
<dbReference type="InterPro" id="IPR001387">
    <property type="entry name" value="Cro/C1-type_HTH"/>
</dbReference>
<feature type="domain" description="HTH cro/C1-type" evidence="2">
    <location>
        <begin position="27"/>
        <end position="81"/>
    </location>
</feature>
<dbReference type="InterPro" id="IPR050807">
    <property type="entry name" value="TransReg_Diox_bact_type"/>
</dbReference>
<evidence type="ECO:0000313" key="3">
    <source>
        <dbReference type="EMBL" id="KXO90458.1"/>
    </source>
</evidence>
<dbReference type="SMART" id="SM00530">
    <property type="entry name" value="HTH_XRE"/>
    <property type="match status" value="1"/>
</dbReference>
<keyword evidence="4" id="KW-1185">Reference proteome</keyword>
<dbReference type="EMBL" id="LSRE01000048">
    <property type="protein sequence ID" value="KXO90458.1"/>
    <property type="molecule type" value="Genomic_DNA"/>
</dbReference>
<dbReference type="PANTHER" id="PTHR46797">
    <property type="entry name" value="HTH-TYPE TRANSCRIPTIONAL REGULATOR"/>
    <property type="match status" value="1"/>
</dbReference>
<reference evidence="3 4" key="1">
    <citation type="submission" date="2016-02" db="EMBL/GenBank/DDBJ databases">
        <authorList>
            <person name="Teng J.L."/>
            <person name="Tang Y."/>
            <person name="Huang Y."/>
            <person name="Guo F."/>
            <person name="Wei W."/>
            <person name="Chen J.H."/>
            <person name="Wong S.Y."/>
            <person name="Lau S.K."/>
            <person name="Woo P.C."/>
        </authorList>
    </citation>
    <scope>NUCLEOTIDE SEQUENCE [LARGE SCALE GENOMIC DNA]</scope>
    <source>
        <strain evidence="3 4">JCM 13375</strain>
    </source>
</reference>